<dbReference type="EMBL" id="JBFAUK010000002">
    <property type="protein sequence ID" value="MEV5505452.1"/>
    <property type="molecule type" value="Genomic_DNA"/>
</dbReference>
<accession>A0ABV3JSJ2</accession>
<evidence type="ECO:0000256" key="1">
    <source>
        <dbReference type="ARBA" id="ARBA00022630"/>
    </source>
</evidence>
<dbReference type="InterPro" id="IPR050172">
    <property type="entry name" value="SsuD_RutA_monooxygenase"/>
</dbReference>
<name>A0ABV3JSJ2_STRON</name>
<dbReference type="PANTHER" id="PTHR42847">
    <property type="entry name" value="ALKANESULFONATE MONOOXYGENASE"/>
    <property type="match status" value="1"/>
</dbReference>
<gene>
    <name evidence="6" type="ORF">AB0L16_03105</name>
</gene>
<dbReference type="InterPro" id="IPR011251">
    <property type="entry name" value="Luciferase-like_dom"/>
</dbReference>
<organism evidence="6 7">
    <name type="scientific">Streptomyces orinoci</name>
    <name type="common">Streptoverticillium orinoci</name>
    <dbReference type="NCBI Taxonomy" id="67339"/>
    <lineage>
        <taxon>Bacteria</taxon>
        <taxon>Bacillati</taxon>
        <taxon>Actinomycetota</taxon>
        <taxon>Actinomycetes</taxon>
        <taxon>Kitasatosporales</taxon>
        <taxon>Streptomycetaceae</taxon>
        <taxon>Streptomyces</taxon>
    </lineage>
</organism>
<feature type="domain" description="Luciferase-like" evidence="5">
    <location>
        <begin position="7"/>
        <end position="224"/>
    </location>
</feature>
<dbReference type="PANTHER" id="PTHR42847:SF4">
    <property type="entry name" value="ALKANESULFONATE MONOOXYGENASE-RELATED"/>
    <property type="match status" value="1"/>
</dbReference>
<keyword evidence="4" id="KW-0503">Monooxygenase</keyword>
<protein>
    <submittedName>
        <fullName evidence="6">TIGR03621 family F420-dependent LLM class oxidoreductase</fullName>
    </submittedName>
</protein>
<keyword evidence="2" id="KW-0288">FMN</keyword>
<dbReference type="Pfam" id="PF00296">
    <property type="entry name" value="Bac_luciferase"/>
    <property type="match status" value="1"/>
</dbReference>
<keyword evidence="3" id="KW-0560">Oxidoreductase</keyword>
<keyword evidence="7" id="KW-1185">Reference proteome</keyword>
<evidence type="ECO:0000259" key="5">
    <source>
        <dbReference type="Pfam" id="PF00296"/>
    </source>
</evidence>
<keyword evidence="1" id="KW-0285">Flavoprotein</keyword>
<evidence type="ECO:0000256" key="3">
    <source>
        <dbReference type="ARBA" id="ARBA00023002"/>
    </source>
</evidence>
<dbReference type="InterPro" id="IPR019923">
    <property type="entry name" value="Lucif-like_OxRdtase_MSMEG_2516"/>
</dbReference>
<reference evidence="6 7" key="1">
    <citation type="submission" date="2024-06" db="EMBL/GenBank/DDBJ databases">
        <title>The Natural Products Discovery Center: Release of the First 8490 Sequenced Strains for Exploring Actinobacteria Biosynthetic Diversity.</title>
        <authorList>
            <person name="Kalkreuter E."/>
            <person name="Kautsar S.A."/>
            <person name="Yang D."/>
            <person name="Bader C.D."/>
            <person name="Teijaro C.N."/>
            <person name="Fluegel L."/>
            <person name="Davis C.M."/>
            <person name="Simpson J.R."/>
            <person name="Lauterbach L."/>
            <person name="Steele A.D."/>
            <person name="Gui C."/>
            <person name="Meng S."/>
            <person name="Li G."/>
            <person name="Viehrig K."/>
            <person name="Ye F."/>
            <person name="Su P."/>
            <person name="Kiefer A.F."/>
            <person name="Nichols A."/>
            <person name="Cepeda A.J."/>
            <person name="Yan W."/>
            <person name="Fan B."/>
            <person name="Jiang Y."/>
            <person name="Adhikari A."/>
            <person name="Zheng C.-J."/>
            <person name="Schuster L."/>
            <person name="Cowan T.M."/>
            <person name="Smanski M.J."/>
            <person name="Chevrette M.G."/>
            <person name="De Carvalho L.P.S."/>
            <person name="Shen B."/>
        </authorList>
    </citation>
    <scope>NUCLEOTIDE SEQUENCE [LARGE SCALE GENOMIC DNA]</scope>
    <source>
        <strain evidence="6 7">NPDC052347</strain>
    </source>
</reference>
<dbReference type="Proteomes" id="UP001552594">
    <property type="component" value="Unassembled WGS sequence"/>
</dbReference>
<evidence type="ECO:0000313" key="6">
    <source>
        <dbReference type="EMBL" id="MEV5505452.1"/>
    </source>
</evidence>
<evidence type="ECO:0000256" key="4">
    <source>
        <dbReference type="ARBA" id="ARBA00023033"/>
    </source>
</evidence>
<evidence type="ECO:0000313" key="7">
    <source>
        <dbReference type="Proteomes" id="UP001552594"/>
    </source>
</evidence>
<dbReference type="RefSeq" id="WP_109278618.1">
    <property type="nucleotide sequence ID" value="NZ_JBFAUK010000002.1"/>
</dbReference>
<dbReference type="Gene3D" id="3.20.20.30">
    <property type="entry name" value="Luciferase-like domain"/>
    <property type="match status" value="1"/>
</dbReference>
<comment type="caution">
    <text evidence="6">The sequence shown here is derived from an EMBL/GenBank/DDBJ whole genome shotgun (WGS) entry which is preliminary data.</text>
</comment>
<sequence length="282" mass="30688">MTPPFRFGVNFMTPGTAAEWRQKCRRAEAQGYDVLLVADHLGMPAPFPSVVAAAEATQRPKVGTFVLNTGFWNPALLAREVDTTRQLTGDRLELGLGTGYVKAEHDSAGLPFGSPRERVDHLEHTVLELRRLLPELPPLLLGGNGDRVLRLAARHADIAAFTGAVTDAEGKLSLITPSALDERLARYRQFAAGRPAAAELNYLIQGVLPTTDRRATARELAGRSPGLTEDDILAHPAVLTGSVKEMAEQVRAHRERYGFGYFTVLESSADAFAPVLQELREG</sequence>
<proteinExistence type="predicted"/>
<dbReference type="NCBIfam" id="TIGR03621">
    <property type="entry name" value="F420_MSMEG_2516"/>
    <property type="match status" value="1"/>
</dbReference>
<evidence type="ECO:0000256" key="2">
    <source>
        <dbReference type="ARBA" id="ARBA00022643"/>
    </source>
</evidence>
<dbReference type="InterPro" id="IPR036661">
    <property type="entry name" value="Luciferase-like_sf"/>
</dbReference>
<dbReference type="SUPFAM" id="SSF51679">
    <property type="entry name" value="Bacterial luciferase-like"/>
    <property type="match status" value="1"/>
</dbReference>